<keyword evidence="2" id="KW-1185">Reference proteome</keyword>
<protein>
    <submittedName>
        <fullName evidence="1">STP1 protein</fullName>
    </submittedName>
</protein>
<sequence length="738" mass="86318">MEKCLSSERGVLGLGALSYYSRSEFRIITEKIKNETPSLNNETNKSIFRRKCLKLIDFLIQNKNAPRYVNQNKWEGTIKNWATSYFKLIAKNHGGCFPILDNNEKKILELNYEALDFCEKKNNKINEIQCLTGGRKISSECDEKCSNKINEYNVWISNEKVSFNKKKELLKYNCKNSPSHFPTEKCNILKSNIFSTLNECRDKNSATISPSTSKEEKTPLQVVRQNIVNSPPNDKVPTKEVMQDSLEGPTQTKEETTEDQEKPPVSQPVTQVSTSDATSSSQSTSAQIQNIQSEPDTTSKASSQPENEASLSPGSNILQNSVSQITMAPSSTETISSHSGTSLPSSTSANSNGPLKILEMFKKKKKTRRRHMKFLRLLVPSFSSNKSELFTDYRLEHPIYDDEEFIKKIKINELTKNVYLSKRKKDRSRTIIEVHMEVLEECRNEDWENNKEAFLKICLDEFTKKDYRTYPNLTYNDLITENIKCSDDITKQNILWNKWIERHRNISEKLKKVHWINNLKNEWKKELAYIQEREELKIKSPNENHKVPFIEIEKDLWKHWISKKGIIIEQYLEQEWIKQLDMDLNIMSDECVKEDTKNYIALINTEELQHKENYEELCKYIKKKLLTKLCILVLMTILEKYKKEVNFDNRESFLDISINEWKTQKYSRNKQEITENTTEYINSDIENKRNKEFHTHIRKDSFRNEIEDWIGEDDLYARSIVNNGTVEKSIDIAEKHIS</sequence>
<evidence type="ECO:0000313" key="2">
    <source>
        <dbReference type="Proteomes" id="UP001056978"/>
    </source>
</evidence>
<name>A0ACB9Y3L1_PLABR</name>
<accession>A0ACB9Y3L1</accession>
<proteinExistence type="predicted"/>
<comment type="caution">
    <text evidence="1">The sequence shown here is derived from an EMBL/GenBank/DDBJ whole genome shotgun (WGS) entry which is preliminary data.</text>
</comment>
<organism evidence="1 2">
    <name type="scientific">Plasmodium brasilianum</name>
    <dbReference type="NCBI Taxonomy" id="5824"/>
    <lineage>
        <taxon>Eukaryota</taxon>
        <taxon>Sar</taxon>
        <taxon>Alveolata</taxon>
        <taxon>Apicomplexa</taxon>
        <taxon>Aconoidasida</taxon>
        <taxon>Haemosporida</taxon>
        <taxon>Plasmodiidae</taxon>
        <taxon>Plasmodium</taxon>
        <taxon>Plasmodium (Plasmodium)</taxon>
    </lineage>
</organism>
<dbReference type="EMBL" id="CM043781">
    <property type="protein sequence ID" value="KAI4836003.1"/>
    <property type="molecule type" value="Genomic_DNA"/>
</dbReference>
<gene>
    <name evidence="1" type="ORF">MKS88_005223</name>
</gene>
<evidence type="ECO:0000313" key="1">
    <source>
        <dbReference type="EMBL" id="KAI4836003.1"/>
    </source>
</evidence>
<reference evidence="1" key="1">
    <citation type="submission" date="2022-06" db="EMBL/GenBank/DDBJ databases">
        <title>The First Complete Genome of the Simian Malaria Parasite Plasmodium brasilianum.</title>
        <authorList>
            <person name="Bajic M."/>
            <person name="Ravishankar S."/>
        </authorList>
    </citation>
    <scope>NUCLEOTIDE SEQUENCE</scope>
    <source>
        <strain evidence="1">Bolivian I</strain>
    </source>
</reference>
<dbReference type="Proteomes" id="UP001056978">
    <property type="component" value="Chromosome 13"/>
</dbReference>